<evidence type="ECO:0000256" key="5">
    <source>
        <dbReference type="ARBA" id="ARBA00022801"/>
    </source>
</evidence>
<evidence type="ECO:0000313" key="13">
    <source>
        <dbReference type="Proteomes" id="UP000614601"/>
    </source>
</evidence>
<accession>A0A811KK50</accession>
<sequence>MPRNKRKLENDLNNVKNRINEVVNNPKVVEPDIEDAVAQRPDCSQKENSSAEMKRFLRDYPLILKMRNGKDAPVDSVGCHMLADRTVDTDTRNFQTLTALILSPRVKDEHTARAMQQLKSHGLTVDNIIATPVQTIQSLISFLGLSQTKSERLKKCAQILHDQYGNKVPNDYSKLIALPGVGDKIASLVMVNCFDSDEFIGVDTHVHRITNMLKWVKTKTPKQTDDALKTLVPRKDWRALNVALVGMGQTFCKAVKPSCEVCLLNSTCPNSRVKLGVQK</sequence>
<dbReference type="GO" id="GO:0006289">
    <property type="term" value="P:nucleotide-excision repair"/>
    <property type="evidence" value="ECO:0007669"/>
    <property type="project" value="TreeGrafter"/>
</dbReference>
<evidence type="ECO:0000256" key="4">
    <source>
        <dbReference type="ARBA" id="ARBA00022763"/>
    </source>
</evidence>
<name>A0A811KK50_9BILA</name>
<dbReference type="Gene3D" id="1.10.1670.10">
    <property type="entry name" value="Helix-hairpin-Helix base-excision DNA repair enzymes (C-terminal)"/>
    <property type="match status" value="1"/>
</dbReference>
<dbReference type="OrthoDB" id="2099276at2759"/>
<dbReference type="GO" id="GO:0005634">
    <property type="term" value="C:nucleus"/>
    <property type="evidence" value="ECO:0007669"/>
    <property type="project" value="TreeGrafter"/>
</dbReference>
<dbReference type="GO" id="GO:0016829">
    <property type="term" value="F:lyase activity"/>
    <property type="evidence" value="ECO:0007669"/>
    <property type="project" value="UniProtKB-KW"/>
</dbReference>
<keyword evidence="5" id="KW-0378">Hydrolase</keyword>
<dbReference type="Proteomes" id="UP000614601">
    <property type="component" value="Unassembled WGS sequence"/>
</dbReference>
<dbReference type="GO" id="GO:0000703">
    <property type="term" value="F:oxidized pyrimidine nucleobase lesion DNA N-glycosylase activity"/>
    <property type="evidence" value="ECO:0007669"/>
    <property type="project" value="TreeGrafter"/>
</dbReference>
<dbReference type="GO" id="GO:0003906">
    <property type="term" value="F:DNA-(apurinic or apyrimidinic site) endonuclease activity"/>
    <property type="evidence" value="ECO:0007669"/>
    <property type="project" value="TreeGrafter"/>
</dbReference>
<dbReference type="InterPro" id="IPR003265">
    <property type="entry name" value="HhH-GPD_domain"/>
</dbReference>
<evidence type="ECO:0000256" key="9">
    <source>
        <dbReference type="ARBA" id="ARBA00023239"/>
    </source>
</evidence>
<keyword evidence="4" id="KW-0227">DNA damage</keyword>
<protein>
    <recommendedName>
        <fullName evidence="11">HhH-GPD domain-containing protein</fullName>
    </recommendedName>
</protein>
<dbReference type="GO" id="GO:0006285">
    <property type="term" value="P:base-excision repair, AP site formation"/>
    <property type="evidence" value="ECO:0007669"/>
    <property type="project" value="TreeGrafter"/>
</dbReference>
<dbReference type="CDD" id="cd00056">
    <property type="entry name" value="ENDO3c"/>
    <property type="match status" value="1"/>
</dbReference>
<comment type="cofactor">
    <cofactor evidence="1">
        <name>[4Fe-4S] cluster</name>
        <dbReference type="ChEBI" id="CHEBI:49883"/>
    </cofactor>
</comment>
<dbReference type="FunFam" id="1.10.340.30:FF:000001">
    <property type="entry name" value="Endonuclease III"/>
    <property type="match status" value="1"/>
</dbReference>
<evidence type="ECO:0000256" key="6">
    <source>
        <dbReference type="ARBA" id="ARBA00023004"/>
    </source>
</evidence>
<dbReference type="Gene3D" id="1.10.340.30">
    <property type="entry name" value="Hypothetical protein, domain 2"/>
    <property type="match status" value="1"/>
</dbReference>
<dbReference type="Proteomes" id="UP000783686">
    <property type="component" value="Unassembled WGS sequence"/>
</dbReference>
<keyword evidence="6" id="KW-0408">Iron</keyword>
<dbReference type="GO" id="GO:0046872">
    <property type="term" value="F:metal ion binding"/>
    <property type="evidence" value="ECO:0007669"/>
    <property type="project" value="UniProtKB-KW"/>
</dbReference>
<dbReference type="Pfam" id="PF00730">
    <property type="entry name" value="HhH-GPD"/>
    <property type="match status" value="1"/>
</dbReference>
<organism evidence="12 13">
    <name type="scientific">Bursaphelenchus okinawaensis</name>
    <dbReference type="NCBI Taxonomy" id="465554"/>
    <lineage>
        <taxon>Eukaryota</taxon>
        <taxon>Metazoa</taxon>
        <taxon>Ecdysozoa</taxon>
        <taxon>Nematoda</taxon>
        <taxon>Chromadorea</taxon>
        <taxon>Rhabditida</taxon>
        <taxon>Tylenchina</taxon>
        <taxon>Tylenchomorpha</taxon>
        <taxon>Aphelenchoidea</taxon>
        <taxon>Aphelenchoididae</taxon>
        <taxon>Bursaphelenchus</taxon>
    </lineage>
</organism>
<dbReference type="SMART" id="SM00525">
    <property type="entry name" value="FES"/>
    <property type="match status" value="1"/>
</dbReference>
<gene>
    <name evidence="12" type="ORF">BOKJ2_LOCUS6233</name>
</gene>
<dbReference type="EMBL" id="CAJFDH010000003">
    <property type="protein sequence ID" value="CAD5215718.1"/>
    <property type="molecule type" value="Genomic_DNA"/>
</dbReference>
<feature type="domain" description="HhH-GPD" evidence="11">
    <location>
        <begin position="102"/>
        <end position="250"/>
    </location>
</feature>
<evidence type="ECO:0000256" key="7">
    <source>
        <dbReference type="ARBA" id="ARBA00023014"/>
    </source>
</evidence>
<dbReference type="PANTHER" id="PTHR43286:SF1">
    <property type="entry name" value="ENDONUCLEASE III-LIKE PROTEIN 1"/>
    <property type="match status" value="1"/>
</dbReference>
<proteinExistence type="inferred from homology"/>
<dbReference type="AlphaFoldDB" id="A0A811KK50"/>
<evidence type="ECO:0000259" key="11">
    <source>
        <dbReference type="SMART" id="SM00478"/>
    </source>
</evidence>
<evidence type="ECO:0000256" key="8">
    <source>
        <dbReference type="ARBA" id="ARBA00023204"/>
    </source>
</evidence>
<evidence type="ECO:0000256" key="2">
    <source>
        <dbReference type="ARBA" id="ARBA00008343"/>
    </source>
</evidence>
<dbReference type="EMBL" id="CAJFCW020000003">
    <property type="protein sequence ID" value="CAG9104637.1"/>
    <property type="molecule type" value="Genomic_DNA"/>
</dbReference>
<evidence type="ECO:0000313" key="12">
    <source>
        <dbReference type="EMBL" id="CAD5215718.1"/>
    </source>
</evidence>
<dbReference type="SUPFAM" id="SSF48150">
    <property type="entry name" value="DNA-glycosylase"/>
    <property type="match status" value="1"/>
</dbReference>
<keyword evidence="13" id="KW-1185">Reference proteome</keyword>
<dbReference type="SMART" id="SM00478">
    <property type="entry name" value="ENDO3c"/>
    <property type="match status" value="1"/>
</dbReference>
<reference evidence="12" key="1">
    <citation type="submission" date="2020-09" db="EMBL/GenBank/DDBJ databases">
        <authorList>
            <person name="Kikuchi T."/>
        </authorList>
    </citation>
    <scope>NUCLEOTIDE SEQUENCE</scope>
    <source>
        <strain evidence="12">SH1</strain>
    </source>
</reference>
<evidence type="ECO:0000256" key="10">
    <source>
        <dbReference type="ARBA" id="ARBA00023295"/>
    </source>
</evidence>
<keyword evidence="9" id="KW-0456">Lyase</keyword>
<keyword evidence="8" id="KW-0234">DNA repair</keyword>
<comment type="similarity">
    <text evidence="2">Belongs to the Nth/MutY family.</text>
</comment>
<dbReference type="InterPro" id="IPR003651">
    <property type="entry name" value="Endonuclease3_FeS-loop_motif"/>
</dbReference>
<keyword evidence="7" id="KW-0411">Iron-sulfur</keyword>
<dbReference type="InterPro" id="IPR023170">
    <property type="entry name" value="HhH_base_excis_C"/>
</dbReference>
<comment type="caution">
    <text evidence="12">The sequence shown here is derived from an EMBL/GenBank/DDBJ whole genome shotgun (WGS) entry which is preliminary data.</text>
</comment>
<dbReference type="GO" id="GO:0051539">
    <property type="term" value="F:4 iron, 4 sulfur cluster binding"/>
    <property type="evidence" value="ECO:0007669"/>
    <property type="project" value="InterPro"/>
</dbReference>
<evidence type="ECO:0000256" key="3">
    <source>
        <dbReference type="ARBA" id="ARBA00022723"/>
    </source>
</evidence>
<keyword evidence="10" id="KW-0326">Glycosidase</keyword>
<keyword evidence="3" id="KW-0479">Metal-binding</keyword>
<dbReference type="InterPro" id="IPR011257">
    <property type="entry name" value="DNA_glycosylase"/>
</dbReference>
<evidence type="ECO:0000256" key="1">
    <source>
        <dbReference type="ARBA" id="ARBA00001966"/>
    </source>
</evidence>
<dbReference type="PANTHER" id="PTHR43286">
    <property type="entry name" value="ENDONUCLEASE III-LIKE PROTEIN 1"/>
    <property type="match status" value="1"/>
</dbReference>